<evidence type="ECO:0000256" key="6">
    <source>
        <dbReference type="ARBA" id="ARBA00023136"/>
    </source>
</evidence>
<dbReference type="PANTHER" id="PTHR38686:SF1">
    <property type="entry name" value="APOLIPOPROTEIN N-ACYLTRANSFERASE"/>
    <property type="match status" value="1"/>
</dbReference>
<feature type="transmembrane region" description="Helical" evidence="8">
    <location>
        <begin position="148"/>
        <end position="174"/>
    </location>
</feature>
<dbReference type="Gene3D" id="3.60.110.10">
    <property type="entry name" value="Carbon-nitrogen hydrolase"/>
    <property type="match status" value="1"/>
</dbReference>
<feature type="transmembrane region" description="Helical" evidence="8">
    <location>
        <begin position="6"/>
        <end position="26"/>
    </location>
</feature>
<accession>A0ABU5RDE2</accession>
<feature type="transmembrane region" description="Helical" evidence="8">
    <location>
        <begin position="38"/>
        <end position="61"/>
    </location>
</feature>
<keyword evidence="3" id="KW-0808">Transferase</keyword>
<feature type="transmembrane region" description="Helical" evidence="8">
    <location>
        <begin position="186"/>
        <end position="205"/>
    </location>
</feature>
<evidence type="ECO:0000256" key="5">
    <source>
        <dbReference type="ARBA" id="ARBA00022989"/>
    </source>
</evidence>
<sequence>MSRLGPGWPIAATVASGLLFFFGTGLDPVPELAWCAPLPILLLAPRVSGVTALLCAFVAYAAGGIPSWSYFWHSLSVPRPAGIAILAGSALLFALSAGLFRLLVRRHHAVLAVLAAAGLWTVALYAVSLLNPTGLMGTFMTTQADRPVVLQLASVTGGWGVEFLVLAVPAAVAAICAPGIRAGSRLVSVIAVAAVLTGLFFWSTARLSSPAGTTAKVALVVPAKAGYATDVTTPQGAALLQSYVDQIGALPDGVRVVVLPEAAFAVDDASRAGFVERLRRTGVEVVTGVYDTTPQGRFNAALDVPPSGPPVEFRKWHNGDSKNIASGTDLAYLAGPAKIGLLVCMDVNFADPSGGYGEAGTGLVLIPASDEDADGWEHSRTALIRGVENGFSVAWSAARGTPMLSDAHGRVLADTRTGAQPFSVVTADVPLGSGATPYARLGDWFAWLCGLLAIGGIVTAVRRTGETSATARAEDATVGA</sequence>
<evidence type="ECO:0000313" key="11">
    <source>
        <dbReference type="Proteomes" id="UP001304298"/>
    </source>
</evidence>
<feature type="transmembrane region" description="Helical" evidence="8">
    <location>
        <begin position="444"/>
        <end position="462"/>
    </location>
</feature>
<dbReference type="RefSeq" id="WP_323332031.1">
    <property type="nucleotide sequence ID" value="NZ_JAYFSI010000009.1"/>
</dbReference>
<protein>
    <submittedName>
        <fullName evidence="10">Acyltransferase</fullName>
    </submittedName>
</protein>
<dbReference type="EMBL" id="JAYFSI010000009">
    <property type="protein sequence ID" value="MEA5364282.1"/>
    <property type="molecule type" value="Genomic_DNA"/>
</dbReference>
<comment type="caution">
    <text evidence="10">The sequence shown here is derived from an EMBL/GenBank/DDBJ whole genome shotgun (WGS) entry which is preliminary data.</text>
</comment>
<evidence type="ECO:0000256" key="2">
    <source>
        <dbReference type="ARBA" id="ARBA00022475"/>
    </source>
</evidence>
<dbReference type="InterPro" id="IPR036526">
    <property type="entry name" value="C-N_Hydrolase_sf"/>
</dbReference>
<evidence type="ECO:0000256" key="7">
    <source>
        <dbReference type="ARBA" id="ARBA00023315"/>
    </source>
</evidence>
<gene>
    <name evidence="10" type="ORF">VA596_32465</name>
</gene>
<keyword evidence="7 10" id="KW-0012">Acyltransferase</keyword>
<keyword evidence="11" id="KW-1185">Reference proteome</keyword>
<comment type="subcellular location">
    <subcellularLocation>
        <location evidence="1">Cell membrane</location>
        <topology evidence="1">Multi-pass membrane protein</topology>
    </subcellularLocation>
</comment>
<keyword evidence="2" id="KW-1003">Cell membrane</keyword>
<evidence type="ECO:0000256" key="1">
    <source>
        <dbReference type="ARBA" id="ARBA00004651"/>
    </source>
</evidence>
<proteinExistence type="predicted"/>
<evidence type="ECO:0000259" key="9">
    <source>
        <dbReference type="PROSITE" id="PS50263"/>
    </source>
</evidence>
<dbReference type="InterPro" id="IPR003010">
    <property type="entry name" value="C-N_Hydrolase"/>
</dbReference>
<dbReference type="PROSITE" id="PS50263">
    <property type="entry name" value="CN_HYDROLASE"/>
    <property type="match status" value="1"/>
</dbReference>
<evidence type="ECO:0000313" key="10">
    <source>
        <dbReference type="EMBL" id="MEA5364282.1"/>
    </source>
</evidence>
<name>A0ABU5RDE2_9PSEU</name>
<feature type="transmembrane region" description="Helical" evidence="8">
    <location>
        <begin position="109"/>
        <end position="128"/>
    </location>
</feature>
<dbReference type="GO" id="GO:0016746">
    <property type="term" value="F:acyltransferase activity"/>
    <property type="evidence" value="ECO:0007669"/>
    <property type="project" value="UniProtKB-KW"/>
</dbReference>
<dbReference type="InterPro" id="IPR004563">
    <property type="entry name" value="Apolipo_AcylTrfase"/>
</dbReference>
<dbReference type="InterPro" id="IPR045378">
    <property type="entry name" value="LNT_N"/>
</dbReference>
<keyword evidence="4 8" id="KW-0812">Transmembrane</keyword>
<keyword evidence="5 8" id="KW-1133">Transmembrane helix</keyword>
<dbReference type="SUPFAM" id="SSF56317">
    <property type="entry name" value="Carbon-nitrogen hydrolase"/>
    <property type="match status" value="1"/>
</dbReference>
<feature type="domain" description="CN hydrolase" evidence="9">
    <location>
        <begin position="215"/>
        <end position="431"/>
    </location>
</feature>
<feature type="transmembrane region" description="Helical" evidence="8">
    <location>
        <begin position="81"/>
        <end position="102"/>
    </location>
</feature>
<evidence type="ECO:0000256" key="8">
    <source>
        <dbReference type="SAM" id="Phobius"/>
    </source>
</evidence>
<reference evidence="10 11" key="1">
    <citation type="submission" date="2023-12" db="EMBL/GenBank/DDBJ databases">
        <title>Amycolatopsis sp. V23-08.</title>
        <authorList>
            <person name="Somphong A."/>
        </authorList>
    </citation>
    <scope>NUCLEOTIDE SEQUENCE [LARGE SCALE GENOMIC DNA]</scope>
    <source>
        <strain evidence="10 11">V23-08</strain>
    </source>
</reference>
<evidence type="ECO:0000256" key="4">
    <source>
        <dbReference type="ARBA" id="ARBA00022692"/>
    </source>
</evidence>
<organism evidence="10 11">
    <name type="scientific">Amycolatopsis heterodermiae</name>
    <dbReference type="NCBI Taxonomy" id="3110235"/>
    <lineage>
        <taxon>Bacteria</taxon>
        <taxon>Bacillati</taxon>
        <taxon>Actinomycetota</taxon>
        <taxon>Actinomycetes</taxon>
        <taxon>Pseudonocardiales</taxon>
        <taxon>Pseudonocardiaceae</taxon>
        <taxon>Amycolatopsis</taxon>
    </lineage>
</organism>
<keyword evidence="6 8" id="KW-0472">Membrane</keyword>
<dbReference type="Proteomes" id="UP001304298">
    <property type="component" value="Unassembled WGS sequence"/>
</dbReference>
<dbReference type="PANTHER" id="PTHR38686">
    <property type="entry name" value="APOLIPOPROTEIN N-ACYLTRANSFERASE"/>
    <property type="match status" value="1"/>
</dbReference>
<dbReference type="Pfam" id="PF20154">
    <property type="entry name" value="LNT_N"/>
    <property type="match status" value="1"/>
</dbReference>
<evidence type="ECO:0000256" key="3">
    <source>
        <dbReference type="ARBA" id="ARBA00022679"/>
    </source>
</evidence>